<evidence type="ECO:0000313" key="2">
    <source>
        <dbReference type="EMBL" id="CAF4303733.1"/>
    </source>
</evidence>
<organism evidence="1 3">
    <name type="scientific">Didymodactylos carnosus</name>
    <dbReference type="NCBI Taxonomy" id="1234261"/>
    <lineage>
        <taxon>Eukaryota</taxon>
        <taxon>Metazoa</taxon>
        <taxon>Spiralia</taxon>
        <taxon>Gnathifera</taxon>
        <taxon>Rotifera</taxon>
        <taxon>Eurotatoria</taxon>
        <taxon>Bdelloidea</taxon>
        <taxon>Philodinida</taxon>
        <taxon>Philodinidae</taxon>
        <taxon>Didymodactylos</taxon>
    </lineage>
</organism>
<feature type="non-terminal residue" evidence="1">
    <location>
        <position position="1"/>
    </location>
</feature>
<comment type="caution">
    <text evidence="1">The sequence shown here is derived from an EMBL/GenBank/DDBJ whole genome shotgun (WGS) entry which is preliminary data.</text>
</comment>
<keyword evidence="3" id="KW-1185">Reference proteome</keyword>
<dbReference type="AlphaFoldDB" id="A0A815MFR9"/>
<dbReference type="Proteomes" id="UP000663829">
    <property type="component" value="Unassembled WGS sequence"/>
</dbReference>
<evidence type="ECO:0000313" key="3">
    <source>
        <dbReference type="Proteomes" id="UP000663829"/>
    </source>
</evidence>
<dbReference type="EMBL" id="CAJNOQ010018149">
    <property type="protein sequence ID" value="CAF1420034.1"/>
    <property type="molecule type" value="Genomic_DNA"/>
</dbReference>
<protein>
    <submittedName>
        <fullName evidence="1">Uncharacterized protein</fullName>
    </submittedName>
</protein>
<evidence type="ECO:0000313" key="1">
    <source>
        <dbReference type="EMBL" id="CAF1420034.1"/>
    </source>
</evidence>
<sequence>SDRIKENLFNASNVVVTCRASGKLTTSLVSTVPKHATTMILQKCFSIILNILSFIRNVKKSKNVNISLVSYWVDKVLRPSLSGTTLLIPDCWNGQGDNKGFYDGIKGLFRVETPAKTTSYRQPLDIYFNRQPKVLPVESMTGSSSTKLIFTWGKETI</sequence>
<accession>A0A815MFR9</accession>
<dbReference type="Proteomes" id="UP000681722">
    <property type="component" value="Unassembled WGS sequence"/>
</dbReference>
<name>A0A815MFR9_9BILA</name>
<gene>
    <name evidence="1" type="ORF">GPM918_LOCUS33699</name>
    <name evidence="2" type="ORF">SRO942_LOCUS34385</name>
</gene>
<reference evidence="1" key="1">
    <citation type="submission" date="2021-02" db="EMBL/GenBank/DDBJ databases">
        <authorList>
            <person name="Nowell W R."/>
        </authorList>
    </citation>
    <scope>NUCLEOTIDE SEQUENCE</scope>
</reference>
<proteinExistence type="predicted"/>
<dbReference type="EMBL" id="CAJOBC010083576">
    <property type="protein sequence ID" value="CAF4303733.1"/>
    <property type="molecule type" value="Genomic_DNA"/>
</dbReference>